<feature type="region of interest" description="Disordered" evidence="6">
    <location>
        <begin position="30"/>
        <end position="51"/>
    </location>
</feature>
<evidence type="ECO:0000256" key="4">
    <source>
        <dbReference type="ARBA" id="ARBA00022801"/>
    </source>
</evidence>
<dbReference type="PANTHER" id="PTHR30480:SF13">
    <property type="entry name" value="BETA-HEXOSAMINIDASE"/>
    <property type="match status" value="1"/>
</dbReference>
<dbReference type="GO" id="GO:0004563">
    <property type="term" value="F:beta-N-acetylhexosaminidase activity"/>
    <property type="evidence" value="ECO:0007669"/>
    <property type="project" value="UniProtKB-EC"/>
</dbReference>
<name>A0ABT2WDT4_9BACI</name>
<dbReference type="InterPro" id="IPR017853">
    <property type="entry name" value="GH"/>
</dbReference>
<dbReference type="EMBL" id="JAOUSE010000009">
    <property type="protein sequence ID" value="MCU9593818.1"/>
    <property type="molecule type" value="Genomic_DNA"/>
</dbReference>
<proteinExistence type="inferred from homology"/>
<keyword evidence="7" id="KW-1133">Transmembrane helix</keyword>
<evidence type="ECO:0000256" key="3">
    <source>
        <dbReference type="ARBA" id="ARBA00012663"/>
    </source>
</evidence>
<gene>
    <name evidence="9" type="primary">nagZ</name>
    <name evidence="9" type="ORF">OEV82_05045</name>
</gene>
<dbReference type="Proteomes" id="UP001208656">
    <property type="component" value="Unassembled WGS sequence"/>
</dbReference>
<dbReference type="SUPFAM" id="SSF51445">
    <property type="entry name" value="(Trans)glycosidases"/>
    <property type="match status" value="1"/>
</dbReference>
<evidence type="ECO:0000256" key="2">
    <source>
        <dbReference type="ARBA" id="ARBA00005336"/>
    </source>
</evidence>
<reference evidence="9 10" key="1">
    <citation type="submission" date="2022-10" db="EMBL/GenBank/DDBJ databases">
        <title>Description of Fervidibacillus gen. nov. in the family Fervidibacillaceae fam. nov. with two species, Fervidibacillus albus sp. nov., and Fervidibacillus halotolerans sp. nov., isolated from tidal flat sediments.</title>
        <authorList>
            <person name="Kwon K.K."/>
            <person name="Yang S.-H."/>
        </authorList>
    </citation>
    <scope>NUCLEOTIDE SEQUENCE [LARGE SCALE GENOMIC DNA]</scope>
    <source>
        <strain evidence="9 10">DSM 23332</strain>
    </source>
</reference>
<keyword evidence="4 9" id="KW-0378">Hydrolase</keyword>
<dbReference type="InterPro" id="IPR001764">
    <property type="entry name" value="Glyco_hydro_3_N"/>
</dbReference>
<dbReference type="InterPro" id="IPR050226">
    <property type="entry name" value="NagZ_Beta-hexosaminidase"/>
</dbReference>
<evidence type="ECO:0000256" key="5">
    <source>
        <dbReference type="ARBA" id="ARBA00023295"/>
    </source>
</evidence>
<feature type="compositionally biased region" description="Polar residues" evidence="6">
    <location>
        <begin position="30"/>
        <end position="40"/>
    </location>
</feature>
<accession>A0ABT2WDT4</accession>
<keyword evidence="7" id="KW-0472">Membrane</keyword>
<dbReference type="NCBIfam" id="NF003740">
    <property type="entry name" value="PRK05337.1"/>
    <property type="match status" value="1"/>
</dbReference>
<feature type="domain" description="Glycoside hydrolase family 3 N-terminal" evidence="8">
    <location>
        <begin position="212"/>
        <end position="532"/>
    </location>
</feature>
<evidence type="ECO:0000313" key="10">
    <source>
        <dbReference type="Proteomes" id="UP001208656"/>
    </source>
</evidence>
<dbReference type="PANTHER" id="PTHR30480">
    <property type="entry name" value="BETA-HEXOSAMINIDASE-RELATED"/>
    <property type="match status" value="1"/>
</dbReference>
<evidence type="ECO:0000256" key="7">
    <source>
        <dbReference type="SAM" id="Phobius"/>
    </source>
</evidence>
<keyword evidence="10" id="KW-1185">Reference proteome</keyword>
<feature type="compositionally biased region" description="Acidic residues" evidence="6">
    <location>
        <begin position="41"/>
        <end position="51"/>
    </location>
</feature>
<dbReference type="RefSeq" id="WP_263061229.1">
    <property type="nucleotide sequence ID" value="NZ_JAOUSE010000009.1"/>
</dbReference>
<evidence type="ECO:0000256" key="1">
    <source>
        <dbReference type="ARBA" id="ARBA00001231"/>
    </source>
</evidence>
<evidence type="ECO:0000313" key="9">
    <source>
        <dbReference type="EMBL" id="MCU9593818.1"/>
    </source>
</evidence>
<comment type="catalytic activity">
    <reaction evidence="1">
        <text>Hydrolysis of terminal non-reducing N-acetyl-D-hexosamine residues in N-acetyl-beta-D-hexosaminides.</text>
        <dbReference type="EC" id="3.2.1.52"/>
    </reaction>
</comment>
<dbReference type="Pfam" id="PF14172">
    <property type="entry name" value="DUF4309"/>
    <property type="match status" value="1"/>
</dbReference>
<dbReference type="EC" id="3.2.1.52" evidence="3"/>
<protein>
    <recommendedName>
        <fullName evidence="3">beta-N-acetylhexosaminidase</fullName>
        <ecNumber evidence="3">3.2.1.52</ecNumber>
    </recommendedName>
</protein>
<dbReference type="InterPro" id="IPR025453">
    <property type="entry name" value="DUF4309"/>
</dbReference>
<organism evidence="9 10">
    <name type="scientific">Pallidibacillus thermolactis</name>
    <dbReference type="NCBI Taxonomy" id="251051"/>
    <lineage>
        <taxon>Bacteria</taxon>
        <taxon>Bacillati</taxon>
        <taxon>Bacillota</taxon>
        <taxon>Bacilli</taxon>
        <taxon>Bacillales</taxon>
        <taxon>Bacillaceae</taxon>
        <taxon>Pallidibacillus</taxon>
    </lineage>
</organism>
<dbReference type="Gene3D" id="3.20.20.300">
    <property type="entry name" value="Glycoside hydrolase, family 3, N-terminal domain"/>
    <property type="match status" value="1"/>
</dbReference>
<dbReference type="InterPro" id="IPR036962">
    <property type="entry name" value="Glyco_hydro_3_N_sf"/>
</dbReference>
<comment type="caution">
    <text evidence="9">The sequence shown here is derived from an EMBL/GenBank/DDBJ whole genome shotgun (WGS) entry which is preliminary data.</text>
</comment>
<keyword evidence="5 9" id="KW-0326">Glycosidase</keyword>
<dbReference type="InterPro" id="IPR019800">
    <property type="entry name" value="Glyco_hydro_3_AS"/>
</dbReference>
<keyword evidence="7" id="KW-0812">Transmembrane</keyword>
<evidence type="ECO:0000259" key="8">
    <source>
        <dbReference type="Pfam" id="PF00933"/>
    </source>
</evidence>
<sequence length="564" mass="63653">MFKKISLIILFILVLLTVIYLIFWKDEPGQNQSPSTNEEAQNTDEGENSEETYTIDEIFSKAKDGMIIDTPFVAGQTEKNEVIEAFGEPKQLDRTTVADYANYPNKDVTIGYQNSIIVDLRSYHEKLQKIHYEQILDSLGEPQEVKYYQDQDYDQIILIYKVNEAFQLKWVLDKPTDDKPNPNVHHISVVAMKTREENKETDVTEQLEHMSLDEKLGQLIFAGVSGTELSDEEKQLIHDYKVGGIIFNIHNITSPSQTVNYINQLKAENTDNIPLFFGIDQEGGRVAKIPGDLKALPTNLEIGEINNSDFSFEYGNILGKLVRSFGFNVNFAPVLDINSNPNNPVIGDRSFGNNPDLVSKLGIQTMKGIQDENIIPTIKHFPGHGDTSVDSHLELPVVNKTLEELEALELIPFENAINEGADMVMIAHILLPKLDEKFPSSMSKVVITELLREKLGFSGVVITDDMTMEAITDHYDIVDASVESIKAGTDIIMVAHHYENIIKVISSLKTAVEAGEISEERIDESVTRILKLKRKYKIDNSSVHEVDIHELNQQIENVLNKYMN</sequence>
<feature type="transmembrane region" description="Helical" evidence="7">
    <location>
        <begin position="7"/>
        <end position="24"/>
    </location>
</feature>
<dbReference type="Pfam" id="PF00933">
    <property type="entry name" value="Glyco_hydro_3"/>
    <property type="match status" value="1"/>
</dbReference>
<dbReference type="PROSITE" id="PS00775">
    <property type="entry name" value="GLYCOSYL_HYDROL_F3"/>
    <property type="match status" value="1"/>
</dbReference>
<evidence type="ECO:0000256" key="6">
    <source>
        <dbReference type="SAM" id="MobiDB-lite"/>
    </source>
</evidence>
<comment type="similarity">
    <text evidence="2">Belongs to the glycosyl hydrolase 3 family.</text>
</comment>